<keyword evidence="22" id="KW-1185">Reference proteome</keyword>
<dbReference type="RefSeq" id="WP_123228573.1">
    <property type="nucleotide sequence ID" value="NZ_RJSE01000007.1"/>
</dbReference>
<keyword evidence="10" id="KW-0479">Metal-binding</keyword>
<evidence type="ECO:0000256" key="12">
    <source>
        <dbReference type="ARBA" id="ARBA00022840"/>
    </source>
</evidence>
<comment type="catalytic activity">
    <reaction evidence="17">
        <text>7,8-dihydropteroate + L-glutamate + ATP = 7,8-dihydrofolate + ADP + phosphate + H(+)</text>
        <dbReference type="Rhea" id="RHEA:23584"/>
        <dbReference type="ChEBI" id="CHEBI:15378"/>
        <dbReference type="ChEBI" id="CHEBI:17839"/>
        <dbReference type="ChEBI" id="CHEBI:29985"/>
        <dbReference type="ChEBI" id="CHEBI:30616"/>
        <dbReference type="ChEBI" id="CHEBI:43474"/>
        <dbReference type="ChEBI" id="CHEBI:57451"/>
        <dbReference type="ChEBI" id="CHEBI:456216"/>
        <dbReference type="EC" id="6.3.2.12"/>
    </reaction>
</comment>
<proteinExistence type="inferred from homology"/>
<evidence type="ECO:0000256" key="11">
    <source>
        <dbReference type="ARBA" id="ARBA00022741"/>
    </source>
</evidence>
<feature type="domain" description="Mur ligase central" evidence="20">
    <location>
        <begin position="143"/>
        <end position="287"/>
    </location>
</feature>
<dbReference type="Gene3D" id="3.90.190.20">
    <property type="entry name" value="Mur ligase, C-terminal domain"/>
    <property type="match status" value="1"/>
</dbReference>
<dbReference type="OrthoDB" id="9809356at2"/>
<dbReference type="Pfam" id="PF08245">
    <property type="entry name" value="Mur_ligase_M"/>
    <property type="match status" value="1"/>
</dbReference>
<dbReference type="GO" id="GO:0008841">
    <property type="term" value="F:dihydrofolate synthase activity"/>
    <property type="evidence" value="ECO:0007669"/>
    <property type="project" value="UniProtKB-EC"/>
</dbReference>
<dbReference type="PROSITE" id="PS01011">
    <property type="entry name" value="FOLYLPOLYGLU_SYNT_1"/>
    <property type="match status" value="1"/>
</dbReference>
<dbReference type="SUPFAM" id="SSF53623">
    <property type="entry name" value="MurD-like peptide ligases, catalytic domain"/>
    <property type="match status" value="1"/>
</dbReference>
<dbReference type="EMBL" id="RJSE01000007">
    <property type="protein sequence ID" value="RNL63280.1"/>
    <property type="molecule type" value="Genomic_DNA"/>
</dbReference>
<dbReference type="GO" id="GO:0005737">
    <property type="term" value="C:cytoplasm"/>
    <property type="evidence" value="ECO:0007669"/>
    <property type="project" value="TreeGrafter"/>
</dbReference>
<accession>A0A3N0CIL2</accession>
<dbReference type="FunFam" id="3.40.1190.10:FF:000004">
    <property type="entry name" value="Dihydrofolate synthase/folylpolyglutamate synthase"/>
    <property type="match status" value="1"/>
</dbReference>
<comment type="similarity">
    <text evidence="4 18">Belongs to the folylpolyglutamate synthase family.</text>
</comment>
<evidence type="ECO:0000256" key="16">
    <source>
        <dbReference type="ARBA" id="ARBA00047493"/>
    </source>
</evidence>
<keyword evidence="14" id="KW-0289">Folate biosynthesis</keyword>
<dbReference type="EC" id="6.3.2.12" evidence="6"/>
<evidence type="ECO:0000256" key="7">
    <source>
        <dbReference type="ARBA" id="ARBA00013025"/>
    </source>
</evidence>
<dbReference type="InterPro" id="IPR036565">
    <property type="entry name" value="Mur-like_cat_sf"/>
</dbReference>
<dbReference type="GO" id="GO:0046656">
    <property type="term" value="P:folic acid biosynthetic process"/>
    <property type="evidence" value="ECO:0007669"/>
    <property type="project" value="UniProtKB-KW"/>
</dbReference>
<evidence type="ECO:0000256" key="13">
    <source>
        <dbReference type="ARBA" id="ARBA00022842"/>
    </source>
</evidence>
<keyword evidence="9 18" id="KW-0436">Ligase</keyword>
<keyword evidence="12 18" id="KW-0067">ATP-binding</keyword>
<evidence type="ECO:0000313" key="21">
    <source>
        <dbReference type="EMBL" id="RNL63280.1"/>
    </source>
</evidence>
<comment type="subunit">
    <text evidence="5">Monomer.</text>
</comment>
<evidence type="ECO:0000256" key="14">
    <source>
        <dbReference type="ARBA" id="ARBA00022909"/>
    </source>
</evidence>
<evidence type="ECO:0000259" key="20">
    <source>
        <dbReference type="Pfam" id="PF08245"/>
    </source>
</evidence>
<evidence type="ECO:0000256" key="17">
    <source>
        <dbReference type="ARBA" id="ARBA00049161"/>
    </source>
</evidence>
<dbReference type="InterPro" id="IPR001645">
    <property type="entry name" value="Folylpolyglutamate_synth"/>
</dbReference>
<dbReference type="NCBIfam" id="TIGR01499">
    <property type="entry name" value="folC"/>
    <property type="match status" value="1"/>
</dbReference>
<dbReference type="PANTHER" id="PTHR11136">
    <property type="entry name" value="FOLYLPOLYGLUTAMATE SYNTHASE-RELATED"/>
    <property type="match status" value="1"/>
</dbReference>
<evidence type="ECO:0000256" key="3">
    <source>
        <dbReference type="ARBA" id="ARBA00005150"/>
    </source>
</evidence>
<evidence type="ECO:0000256" key="15">
    <source>
        <dbReference type="ARBA" id="ARBA00030592"/>
    </source>
</evidence>
<dbReference type="GO" id="GO:0005524">
    <property type="term" value="F:ATP binding"/>
    <property type="evidence" value="ECO:0007669"/>
    <property type="project" value="UniProtKB-KW"/>
</dbReference>
<name>A0A3N0CIL2_9ACTN</name>
<dbReference type="Gene3D" id="3.40.1190.10">
    <property type="entry name" value="Mur-like, catalytic domain"/>
    <property type="match status" value="1"/>
</dbReference>
<dbReference type="EC" id="6.3.2.17" evidence="7"/>
<evidence type="ECO:0000259" key="19">
    <source>
        <dbReference type="Pfam" id="PF02875"/>
    </source>
</evidence>
<comment type="cofactor">
    <cofactor evidence="1">
        <name>Mg(2+)</name>
        <dbReference type="ChEBI" id="CHEBI:18420"/>
    </cofactor>
</comment>
<evidence type="ECO:0000256" key="10">
    <source>
        <dbReference type="ARBA" id="ARBA00022723"/>
    </source>
</evidence>
<dbReference type="AlphaFoldDB" id="A0A3N0CIL2"/>
<dbReference type="Pfam" id="PF02875">
    <property type="entry name" value="Mur_ligase_C"/>
    <property type="match status" value="1"/>
</dbReference>
<evidence type="ECO:0000256" key="6">
    <source>
        <dbReference type="ARBA" id="ARBA00013023"/>
    </source>
</evidence>
<comment type="pathway">
    <text evidence="2">Cofactor biosynthesis; tetrahydrofolate biosynthesis; 7,8-dihydrofolate from 2-amino-4-hydroxy-6-hydroxymethyl-7,8-dihydropteridine diphosphate and 4-aminobenzoate: step 2/2.</text>
</comment>
<dbReference type="PANTHER" id="PTHR11136:SF0">
    <property type="entry name" value="DIHYDROFOLATE SYNTHETASE-RELATED"/>
    <property type="match status" value="1"/>
</dbReference>
<evidence type="ECO:0000256" key="1">
    <source>
        <dbReference type="ARBA" id="ARBA00001946"/>
    </source>
</evidence>
<keyword evidence="13" id="KW-0460">Magnesium</keyword>
<dbReference type="SUPFAM" id="SSF53244">
    <property type="entry name" value="MurD-like peptide ligases, peptide-binding domain"/>
    <property type="match status" value="1"/>
</dbReference>
<dbReference type="InterPro" id="IPR013221">
    <property type="entry name" value="Mur_ligase_cen"/>
</dbReference>
<evidence type="ECO:0000256" key="8">
    <source>
        <dbReference type="ARBA" id="ARBA00019357"/>
    </source>
</evidence>
<evidence type="ECO:0000313" key="22">
    <source>
        <dbReference type="Proteomes" id="UP000267128"/>
    </source>
</evidence>
<evidence type="ECO:0000256" key="2">
    <source>
        <dbReference type="ARBA" id="ARBA00004799"/>
    </source>
</evidence>
<evidence type="ECO:0000256" key="18">
    <source>
        <dbReference type="PIRNR" id="PIRNR001563"/>
    </source>
</evidence>
<evidence type="ECO:0000256" key="9">
    <source>
        <dbReference type="ARBA" id="ARBA00022598"/>
    </source>
</evidence>
<dbReference type="InterPro" id="IPR036615">
    <property type="entry name" value="Mur_ligase_C_dom_sf"/>
</dbReference>
<comment type="catalytic activity">
    <reaction evidence="16">
        <text>(6S)-5,6,7,8-tetrahydrofolyl-(gamma-L-Glu)(n) + L-glutamate + ATP = (6S)-5,6,7,8-tetrahydrofolyl-(gamma-L-Glu)(n+1) + ADP + phosphate + H(+)</text>
        <dbReference type="Rhea" id="RHEA:10580"/>
        <dbReference type="Rhea" id="RHEA-COMP:14738"/>
        <dbReference type="Rhea" id="RHEA-COMP:14740"/>
        <dbReference type="ChEBI" id="CHEBI:15378"/>
        <dbReference type="ChEBI" id="CHEBI:29985"/>
        <dbReference type="ChEBI" id="CHEBI:30616"/>
        <dbReference type="ChEBI" id="CHEBI:43474"/>
        <dbReference type="ChEBI" id="CHEBI:141005"/>
        <dbReference type="ChEBI" id="CHEBI:456216"/>
        <dbReference type="EC" id="6.3.2.17"/>
    </reaction>
</comment>
<feature type="domain" description="Mur ligase C-terminal" evidence="19">
    <location>
        <begin position="313"/>
        <end position="426"/>
    </location>
</feature>
<dbReference type="PIRSF" id="PIRSF001563">
    <property type="entry name" value="Folylpolyglu_synth"/>
    <property type="match status" value="1"/>
</dbReference>
<evidence type="ECO:0000256" key="5">
    <source>
        <dbReference type="ARBA" id="ARBA00011245"/>
    </source>
</evidence>
<dbReference type="Proteomes" id="UP000267128">
    <property type="component" value="Unassembled WGS sequence"/>
</dbReference>
<comment type="pathway">
    <text evidence="3">Cofactor biosynthesis; tetrahydrofolylpolyglutamate biosynthesis.</text>
</comment>
<reference evidence="21 22" key="1">
    <citation type="submission" date="2018-11" db="EMBL/GenBank/DDBJ databases">
        <authorList>
            <person name="Li F."/>
        </authorList>
    </citation>
    <scope>NUCLEOTIDE SEQUENCE [LARGE SCALE GENOMIC DNA]</scope>
    <source>
        <strain evidence="21 22">Gsoil 097</strain>
    </source>
</reference>
<protein>
    <recommendedName>
        <fullName evidence="8">Dihydrofolate synthase/folylpolyglutamate synthase</fullName>
        <ecNumber evidence="6">6.3.2.12</ecNumber>
        <ecNumber evidence="7">6.3.2.17</ecNumber>
    </recommendedName>
    <alternativeName>
        <fullName evidence="15">Tetrahydrofolylpolyglutamate synthase</fullName>
    </alternativeName>
</protein>
<sequence>MTFPDDTSPAEARPAETYAEVEDALLSRWPESRLEPTLDRIQAFTELLGEPQAAYPVVHLTGTNGKTSTARMVETLIRGLGLRTGRFTSPHLETMNERIVIDGEPLADDDFIRIFNEVAPYTHLVDAEHDHPLSFFETVVGMAFAAFADAPVDAAVIEVGMGGSWDATNVADGAVAVLTPVALDHAQYLGTTVAEIAREKVGIIKPGATVVTAIQEPDVAAQIVERAAEVGAVVAREGLEFGVITRVPAVGGQMLSLQGLRGQYDEVFLPLYGPHQAQNAALALAAVEAFVGGDEPLAIEIVRDAFAEVTSPGRLEIVRRSPTIVLDAAHNPHGATALVEALGDSFTFSPLIGVVGVMADKDYEGLLAVLEPALAHIVCTQNSTERSMSASALAEVARGIFGQDRVSVQPELASAIDEAATLAEVGGIFGEAIGSGGVLVTGSVITVGEARALIQPRADQ</sequence>
<dbReference type="InterPro" id="IPR004101">
    <property type="entry name" value="Mur_ligase_C"/>
</dbReference>
<evidence type="ECO:0000256" key="4">
    <source>
        <dbReference type="ARBA" id="ARBA00008276"/>
    </source>
</evidence>
<organism evidence="21 22">
    <name type="scientific">Nocardioides marmoriginsengisoli</name>
    <dbReference type="NCBI Taxonomy" id="661483"/>
    <lineage>
        <taxon>Bacteria</taxon>
        <taxon>Bacillati</taxon>
        <taxon>Actinomycetota</taxon>
        <taxon>Actinomycetes</taxon>
        <taxon>Propionibacteriales</taxon>
        <taxon>Nocardioidaceae</taxon>
        <taxon>Nocardioides</taxon>
    </lineage>
</organism>
<dbReference type="GO" id="GO:0046872">
    <property type="term" value="F:metal ion binding"/>
    <property type="evidence" value="ECO:0007669"/>
    <property type="project" value="UniProtKB-KW"/>
</dbReference>
<comment type="caution">
    <text evidence="21">The sequence shown here is derived from an EMBL/GenBank/DDBJ whole genome shotgun (WGS) entry which is preliminary data.</text>
</comment>
<dbReference type="GO" id="GO:0004326">
    <property type="term" value="F:tetrahydrofolylpolyglutamate synthase activity"/>
    <property type="evidence" value="ECO:0007669"/>
    <property type="project" value="UniProtKB-EC"/>
</dbReference>
<keyword evidence="11 18" id="KW-0547">Nucleotide-binding</keyword>
<dbReference type="InterPro" id="IPR018109">
    <property type="entry name" value="Folylpolyglutamate_synth_CS"/>
</dbReference>
<gene>
    <name evidence="21" type="ORF">EFK50_16460</name>
</gene>